<name>A0A364MZK0_STELY</name>
<feature type="compositionally biased region" description="Basic and acidic residues" evidence="5">
    <location>
        <begin position="72"/>
        <end position="91"/>
    </location>
</feature>
<comment type="subcellular location">
    <subcellularLocation>
        <location evidence="1">Golgi apparatus</location>
    </subcellularLocation>
</comment>
<dbReference type="Pfam" id="PF12325">
    <property type="entry name" value="TMF_TATA_bd"/>
    <property type="match status" value="1"/>
</dbReference>
<reference evidence="8" key="1">
    <citation type="submission" date="2018-05" db="EMBL/GenBank/DDBJ databases">
        <title>Draft genome sequence of Stemphylium lycopersici strain CIDEFI 213.</title>
        <authorList>
            <person name="Medina R."/>
            <person name="Franco M.E.E."/>
            <person name="Lucentini C.G."/>
            <person name="Saparrat M.C.N."/>
            <person name="Balatti P.A."/>
        </authorList>
    </citation>
    <scope>NUCLEOTIDE SEQUENCE [LARGE SCALE GENOMIC DNA]</scope>
    <source>
        <strain evidence="8">CIDEFI 213</strain>
    </source>
</reference>
<feature type="compositionally biased region" description="Low complexity" evidence="5">
    <location>
        <begin position="144"/>
        <end position="154"/>
    </location>
</feature>
<feature type="region of interest" description="Disordered" evidence="5">
    <location>
        <begin position="269"/>
        <end position="311"/>
    </location>
</feature>
<feature type="coiled-coil region" evidence="4">
    <location>
        <begin position="858"/>
        <end position="885"/>
    </location>
</feature>
<evidence type="ECO:0000313" key="8">
    <source>
        <dbReference type="Proteomes" id="UP000249619"/>
    </source>
</evidence>
<feature type="compositionally biased region" description="Low complexity" evidence="5">
    <location>
        <begin position="60"/>
        <end position="71"/>
    </location>
</feature>
<comment type="caution">
    <text evidence="7">The sequence shown here is derived from an EMBL/GenBank/DDBJ whole genome shotgun (WGS) entry which is preliminary data.</text>
</comment>
<dbReference type="Pfam" id="PF12329">
    <property type="entry name" value="TMF_DNA_bd"/>
    <property type="match status" value="1"/>
</dbReference>
<feature type="region of interest" description="Disordered" evidence="5">
    <location>
        <begin position="342"/>
        <end position="364"/>
    </location>
</feature>
<keyword evidence="3 4" id="KW-0175">Coiled coil</keyword>
<evidence type="ECO:0000256" key="5">
    <source>
        <dbReference type="SAM" id="MobiDB-lite"/>
    </source>
</evidence>
<evidence type="ECO:0000259" key="6">
    <source>
        <dbReference type="Pfam" id="PF12325"/>
    </source>
</evidence>
<feature type="region of interest" description="Disordered" evidence="5">
    <location>
        <begin position="537"/>
        <end position="565"/>
    </location>
</feature>
<dbReference type="AlphaFoldDB" id="A0A364MZK0"/>
<dbReference type="PANTHER" id="PTHR46515:SF1">
    <property type="entry name" value="TATA ELEMENT MODULATORY FACTOR"/>
    <property type="match status" value="1"/>
</dbReference>
<dbReference type="GO" id="GO:0005783">
    <property type="term" value="C:endoplasmic reticulum"/>
    <property type="evidence" value="ECO:0007669"/>
    <property type="project" value="TreeGrafter"/>
</dbReference>
<keyword evidence="2" id="KW-0333">Golgi apparatus</keyword>
<proteinExistence type="predicted"/>
<feature type="compositionally biased region" description="Basic and acidic residues" evidence="5">
    <location>
        <begin position="623"/>
        <end position="635"/>
    </location>
</feature>
<organism evidence="7 8">
    <name type="scientific">Stemphylium lycopersici</name>
    <name type="common">Tomato gray leaf spot disease fungus</name>
    <name type="synonym">Thyrospora lycopersici</name>
    <dbReference type="NCBI Taxonomy" id="183478"/>
    <lineage>
        <taxon>Eukaryota</taxon>
        <taxon>Fungi</taxon>
        <taxon>Dikarya</taxon>
        <taxon>Ascomycota</taxon>
        <taxon>Pezizomycotina</taxon>
        <taxon>Dothideomycetes</taxon>
        <taxon>Pleosporomycetidae</taxon>
        <taxon>Pleosporales</taxon>
        <taxon>Pleosporineae</taxon>
        <taxon>Pleosporaceae</taxon>
        <taxon>Stemphylium</taxon>
    </lineage>
</organism>
<dbReference type="PANTHER" id="PTHR46515">
    <property type="entry name" value="TATA ELEMENT MODULATORY FACTOR TMF1"/>
    <property type="match status" value="1"/>
</dbReference>
<dbReference type="InterPro" id="IPR022091">
    <property type="entry name" value="TMF_TATA-bd"/>
</dbReference>
<feature type="compositionally biased region" description="Polar residues" evidence="5">
    <location>
        <begin position="638"/>
        <end position="652"/>
    </location>
</feature>
<evidence type="ECO:0000256" key="2">
    <source>
        <dbReference type="ARBA" id="ARBA00023034"/>
    </source>
</evidence>
<protein>
    <submittedName>
        <fullName evidence="7">M protein repeat protein</fullName>
    </submittedName>
</protein>
<feature type="compositionally biased region" description="Low complexity" evidence="5">
    <location>
        <begin position="698"/>
        <end position="710"/>
    </location>
</feature>
<dbReference type="Proteomes" id="UP000249619">
    <property type="component" value="Unassembled WGS sequence"/>
</dbReference>
<feature type="compositionally biased region" description="Basic and acidic residues" evidence="5">
    <location>
        <begin position="133"/>
        <end position="143"/>
    </location>
</feature>
<feature type="compositionally biased region" description="Polar residues" evidence="5">
    <location>
        <begin position="725"/>
        <end position="734"/>
    </location>
</feature>
<evidence type="ECO:0000256" key="3">
    <source>
        <dbReference type="ARBA" id="ARBA00023054"/>
    </source>
</evidence>
<gene>
    <name evidence="7" type="ORF">DDE83_006151</name>
</gene>
<dbReference type="InterPro" id="IPR052602">
    <property type="entry name" value="Growth_transcription_reg"/>
</dbReference>
<feature type="compositionally biased region" description="Low complexity" evidence="5">
    <location>
        <begin position="269"/>
        <end position="283"/>
    </location>
</feature>
<accession>A0A364MZK0</accession>
<dbReference type="InterPro" id="IPR022092">
    <property type="entry name" value="TMF_DNA-bd"/>
</dbReference>
<feature type="compositionally biased region" description="Polar residues" evidence="5">
    <location>
        <begin position="673"/>
        <end position="684"/>
    </location>
</feature>
<dbReference type="EMBL" id="QGDH01000091">
    <property type="protein sequence ID" value="RAR08051.1"/>
    <property type="molecule type" value="Genomic_DNA"/>
</dbReference>
<dbReference type="STRING" id="183478.A0A364MZK0"/>
<evidence type="ECO:0000256" key="4">
    <source>
        <dbReference type="SAM" id="Coils"/>
    </source>
</evidence>
<feature type="compositionally biased region" description="Low complexity" evidence="5">
    <location>
        <begin position="173"/>
        <end position="192"/>
    </location>
</feature>
<feature type="domain" description="TATA element modulatory factor 1 TATA binding" evidence="6">
    <location>
        <begin position="773"/>
        <end position="886"/>
    </location>
</feature>
<keyword evidence="8" id="KW-1185">Reference proteome</keyword>
<evidence type="ECO:0000256" key="1">
    <source>
        <dbReference type="ARBA" id="ARBA00004555"/>
    </source>
</evidence>
<feature type="coiled-coil region" evidence="4">
    <location>
        <begin position="785"/>
        <end position="833"/>
    </location>
</feature>
<feature type="region of interest" description="Disordered" evidence="5">
    <location>
        <begin position="23"/>
        <end position="228"/>
    </location>
</feature>
<sequence length="887" mass="98161">MSGKGWWNSAISGLESRLDTILAEDGSTGPKPAAAAEATEKAESADKAAVDKKLAVEPASRNSSRSRPNSRLQDRLAKAVNKGTERSESRASSDLGSRPESPALRSSAATAVADTGRTSIDSKASEPATETTSLKEDETKADEPTQPAEETPAPKTSPPETSPLATPLVAEQPASTPVPTMSMPSMPSIATPQTCSPRQSVDADSARPSVDAIIPTPSSETKDAEEVQAELSLLQQTYEDAVRDNREELNSHLERIDALQSKLTYLSEQLAASAKSASSEPEATPADQKLAEKDAQIAALMEEGQKLSKTEMKHLTTIKKMRVKAQEQDKEIATLKQRLTKAEKSITEQSERARRAEAADKSSQEKLKIVGRIEKDIETIRAEREEAGLTISELRKQLKDALLRAEDAEKRVQSGALEAEKRATASLKEDVESIRIEKKLVEDRAKRELQAARDEAKNQQEKAKVAELELRGEIANLESKLELLRSRTEEASSSATGDSQAKLLRQIETLQTQYSLASENWQGIETSLTSRVAALEKDRDETAKRESDVRRKAREVNSKARRLEDELESINERARAFEHDLTEQRVAAQKLQAKLTQAEAAAQDARADLEKEKKVWESHVQQRVEEERSKWKVEMHTPSLTGESQYLRTDSPSIARRHSPDPLGIYSRRPANPRSTTGGVTETPFSPLDRMFDDTSRRPSSSRQQKSSSKARTPEPFTPPLRQDSIPSSLSNLNGLASMEAPSIHTLDPDTDPFDNMPASSSPHRTINDMISVSTLGAGPSVQLVERMSAAVRRLESEKATHKEELTRLTAQRDEARDEVVRLMREVDEARVLGAKVPELDKRLGEMENREMTALEMLGEKTERVEELEADVRELKRMYRELVDTMK</sequence>
<dbReference type="GO" id="GO:0005794">
    <property type="term" value="C:Golgi apparatus"/>
    <property type="evidence" value="ECO:0007669"/>
    <property type="project" value="UniProtKB-SubCell"/>
</dbReference>
<feature type="compositionally biased region" description="Polar residues" evidence="5">
    <location>
        <begin position="116"/>
        <end position="132"/>
    </location>
</feature>
<evidence type="ECO:0000313" key="7">
    <source>
        <dbReference type="EMBL" id="RAR08051.1"/>
    </source>
</evidence>
<feature type="region of interest" description="Disordered" evidence="5">
    <location>
        <begin position="623"/>
        <end position="734"/>
    </location>
</feature>
<feature type="compositionally biased region" description="Basic and acidic residues" evidence="5">
    <location>
        <begin position="38"/>
        <end position="55"/>
    </location>
</feature>